<proteinExistence type="predicted"/>
<dbReference type="PATRIC" id="fig|759362.5.peg.1750"/>
<keyword evidence="2" id="KW-1185">Reference proteome</keyword>
<gene>
    <name evidence="1" type="ordered locus">KVU_1701</name>
</gene>
<sequence>MLDVTPYFTRPDGTYTFARWRRPLVPVIFGLADESLPIFKGAIEAVAAIARHGFAETDPEQGANLMIFVLRDWAELEAAPEIAELIPEITAALPRLIEQDARSYRLFRFETDGAIRACFAFLRVTGADDEPAAEDLALDQAVRAMLTFGAGAAPQVLASSGGGTVVHPDIAAILRAAYDPVLPDAAGDASHALRLSARAAR</sequence>
<reference evidence="1 2" key="1">
    <citation type="journal article" date="2011" name="J. Bacteriol.">
        <title>Complete genome sequence of the industrial strain Ketogulonicigenium vulgare WSH-001.</title>
        <authorList>
            <person name="Liu L."/>
            <person name="Li Y."/>
            <person name="Zhang J."/>
            <person name="Zhou Z."/>
            <person name="Liu J."/>
            <person name="Li X."/>
            <person name="Zhou J."/>
            <person name="Du G."/>
            <person name="Wang L."/>
            <person name="Chen J."/>
        </authorList>
    </citation>
    <scope>NUCLEOTIDE SEQUENCE [LARGE SCALE GENOMIC DNA]</scope>
    <source>
        <strain evidence="1 2">WSH-001</strain>
    </source>
</reference>
<dbReference type="AlphaFoldDB" id="F9YAK9"/>
<dbReference type="KEGG" id="kvl:KVU_1701"/>
<dbReference type="RefSeq" id="WP_013384896.1">
    <property type="nucleotide sequence ID" value="NC_017384.1"/>
</dbReference>
<protein>
    <submittedName>
        <fullName evidence="1">Uncharacterized protein</fullName>
    </submittedName>
</protein>
<dbReference type="OrthoDB" id="7827308at2"/>
<evidence type="ECO:0000313" key="1">
    <source>
        <dbReference type="EMBL" id="AEM41540.1"/>
    </source>
</evidence>
<dbReference type="HOGENOM" id="CLU_1244365_0_0_5"/>
<dbReference type="Proteomes" id="UP000000692">
    <property type="component" value="Chromosome"/>
</dbReference>
<name>F9YAK9_KETVW</name>
<accession>F9YAK9</accession>
<dbReference type="EMBL" id="CP002018">
    <property type="protein sequence ID" value="AEM41540.1"/>
    <property type="molecule type" value="Genomic_DNA"/>
</dbReference>
<evidence type="ECO:0000313" key="2">
    <source>
        <dbReference type="Proteomes" id="UP000000692"/>
    </source>
</evidence>
<organism evidence="1 2">
    <name type="scientific">Ketogulonicigenium vulgare (strain WSH-001)</name>
    <dbReference type="NCBI Taxonomy" id="759362"/>
    <lineage>
        <taxon>Bacteria</taxon>
        <taxon>Pseudomonadati</taxon>
        <taxon>Pseudomonadota</taxon>
        <taxon>Alphaproteobacteria</taxon>
        <taxon>Rhodobacterales</taxon>
        <taxon>Roseobacteraceae</taxon>
        <taxon>Ketogulonicigenium</taxon>
    </lineage>
</organism>
<dbReference type="eggNOG" id="ENOG502Z9D8">
    <property type="taxonomic scope" value="Bacteria"/>
</dbReference>